<keyword evidence="13" id="KW-0808">Transferase</keyword>
<keyword evidence="8" id="KW-0902">Two-component regulatory system</keyword>
<dbReference type="Pfam" id="PF02518">
    <property type="entry name" value="HATPase_c"/>
    <property type="match status" value="1"/>
</dbReference>
<evidence type="ECO:0000256" key="6">
    <source>
        <dbReference type="ARBA" id="ARBA00022840"/>
    </source>
</evidence>
<dbReference type="GO" id="GO:0016301">
    <property type="term" value="F:kinase activity"/>
    <property type="evidence" value="ECO:0007669"/>
    <property type="project" value="UniProtKB-KW"/>
</dbReference>
<reference evidence="13" key="1">
    <citation type="submission" date="2016-10" db="EMBL/GenBank/DDBJ databases">
        <authorList>
            <person name="de Groot N.N."/>
        </authorList>
    </citation>
    <scope>NUCLEOTIDE SEQUENCE</scope>
</reference>
<evidence type="ECO:0000256" key="5">
    <source>
        <dbReference type="ARBA" id="ARBA00022741"/>
    </source>
</evidence>
<dbReference type="SMART" id="SM00387">
    <property type="entry name" value="HATPase_c"/>
    <property type="match status" value="1"/>
</dbReference>
<dbReference type="InterPro" id="IPR004358">
    <property type="entry name" value="Sig_transdc_His_kin-like_C"/>
</dbReference>
<comment type="subcellular location">
    <subcellularLocation>
        <location evidence="1">Cell membrane</location>
        <topology evidence="1">Multi-pass membrane protein</topology>
    </subcellularLocation>
</comment>
<keyword evidence="9 10" id="KW-0472">Membrane</keyword>
<dbReference type="GO" id="GO:0005524">
    <property type="term" value="F:ATP binding"/>
    <property type="evidence" value="ECO:0007669"/>
    <property type="project" value="UniProtKB-KW"/>
</dbReference>
<dbReference type="PROSITE" id="PS50109">
    <property type="entry name" value="HIS_KIN"/>
    <property type="match status" value="1"/>
</dbReference>
<evidence type="ECO:0000259" key="11">
    <source>
        <dbReference type="PROSITE" id="PS50109"/>
    </source>
</evidence>
<keyword evidence="6" id="KW-0067">ATP-binding</keyword>
<gene>
    <name evidence="13" type="ORF">MNB_SV-9-1477</name>
</gene>
<dbReference type="PANTHER" id="PTHR45339:SF1">
    <property type="entry name" value="HYBRID SIGNAL TRANSDUCTION HISTIDINE KINASE J"/>
    <property type="match status" value="1"/>
</dbReference>
<accession>A0A1W1C6W2</accession>
<evidence type="ECO:0000256" key="9">
    <source>
        <dbReference type="ARBA" id="ARBA00023136"/>
    </source>
</evidence>
<dbReference type="Pfam" id="PF00072">
    <property type="entry name" value="Response_reg"/>
    <property type="match status" value="1"/>
</dbReference>
<sequence>MIRVILFLSMGVGFLYGFDNDGNIGTIIQWWSIIALGIVSLMILLFSSYQMKKIKKLHEDIDKKQHEMEINQNELLTNMSENIYDIAKDAIKNRSRVLDEPDERSLENVLAKVINAENALLDMTNDLIGFLRLKSKKVEINKDKFNINNVLNEVSGSVSMHFTQSDTELIFDIDNTIPRYLEGDSLHLGQILTNLLENAMLNTEDGEIRLEANIFDTPDGNNELEFKIIDTGNGMSKDNIDNLYNPYYNDETKEYVGLSLYVTKELVELMSGSISVSSVEGKGTTFTVVLPIVVIDNSNNIDYMLSEKTSISKKVLISDTNYNSALAIRNMFNYFNYDVNIISANDFNKNALHLTEYDMIFLGDKLFSSEIVSYLEKTVEYLDGIGKENGLKIVALESIFSQHRNKLIDEISDRVLTKPLNQERLFELITDLYQHEIPRNLPTLVEEKKSILFTHQDALEEAENIKREHFADFEGSKILLVEDNLINQKVLINILDKSGIEIIVANNGLEALDLIIEDKIDFDLVLMDINMPVMDGYTATEKLREMPIFDELPIVAFSALVLDSEIKKMYDCGMNAFLSKPINMGKMYSAFELFLDINMSGRRELLPEEEDISEIDGLNIEEGINYSNGNPAIYMEVLSEFLEAYGDSGEAFEKLVKENRNEQIKMLSLDMKGLTGAIGAKDMFFQVNEIHKLFIYNNQHLLHKYIDSYKKELERLKKAIHKYLDSQ</sequence>
<feature type="transmembrane region" description="Helical" evidence="10">
    <location>
        <begin position="27"/>
        <end position="46"/>
    </location>
</feature>
<dbReference type="Gene3D" id="3.30.565.10">
    <property type="entry name" value="Histidine kinase-like ATPase, C-terminal domain"/>
    <property type="match status" value="1"/>
</dbReference>
<keyword evidence="5" id="KW-0547">Nucleotide-binding</keyword>
<organism evidence="13">
    <name type="scientific">hydrothermal vent metagenome</name>
    <dbReference type="NCBI Taxonomy" id="652676"/>
    <lineage>
        <taxon>unclassified sequences</taxon>
        <taxon>metagenomes</taxon>
        <taxon>ecological metagenomes</taxon>
    </lineage>
</organism>
<dbReference type="Gene3D" id="3.40.50.2300">
    <property type="match status" value="1"/>
</dbReference>
<dbReference type="PRINTS" id="PR00344">
    <property type="entry name" value="BCTRLSENSOR"/>
</dbReference>
<dbReference type="InterPro" id="IPR011006">
    <property type="entry name" value="CheY-like_superfamily"/>
</dbReference>
<dbReference type="InterPro" id="IPR001789">
    <property type="entry name" value="Sig_transdc_resp-reg_receiver"/>
</dbReference>
<evidence type="ECO:0000313" key="13">
    <source>
        <dbReference type="EMBL" id="SFV61590.1"/>
    </source>
</evidence>
<dbReference type="CDD" id="cd17546">
    <property type="entry name" value="REC_hyHK_CKI1_RcsC-like"/>
    <property type="match status" value="1"/>
</dbReference>
<protein>
    <submittedName>
        <fullName evidence="13">Sensory box histidine kinase/response regulator</fullName>
    </submittedName>
</protein>
<dbReference type="AlphaFoldDB" id="A0A1W1C6W2"/>
<dbReference type="InterPro" id="IPR036641">
    <property type="entry name" value="HPT_dom_sf"/>
</dbReference>
<dbReference type="SMART" id="SM00448">
    <property type="entry name" value="REC"/>
    <property type="match status" value="1"/>
</dbReference>
<dbReference type="EMBL" id="FPHG01000048">
    <property type="protein sequence ID" value="SFV61590.1"/>
    <property type="molecule type" value="Genomic_DNA"/>
</dbReference>
<evidence type="ECO:0000256" key="2">
    <source>
        <dbReference type="ARBA" id="ARBA00022475"/>
    </source>
</evidence>
<dbReference type="PROSITE" id="PS50110">
    <property type="entry name" value="RESPONSE_REGULATORY"/>
    <property type="match status" value="1"/>
</dbReference>
<dbReference type="SUPFAM" id="SSF52172">
    <property type="entry name" value="CheY-like"/>
    <property type="match status" value="1"/>
</dbReference>
<dbReference type="InterPro" id="IPR005467">
    <property type="entry name" value="His_kinase_dom"/>
</dbReference>
<keyword evidence="2" id="KW-1003">Cell membrane</keyword>
<evidence type="ECO:0000256" key="4">
    <source>
        <dbReference type="ARBA" id="ARBA00022692"/>
    </source>
</evidence>
<evidence type="ECO:0000256" key="3">
    <source>
        <dbReference type="ARBA" id="ARBA00022553"/>
    </source>
</evidence>
<keyword evidence="4 10" id="KW-0812">Transmembrane</keyword>
<keyword evidence="3" id="KW-0597">Phosphoprotein</keyword>
<evidence type="ECO:0000256" key="1">
    <source>
        <dbReference type="ARBA" id="ARBA00004651"/>
    </source>
</evidence>
<feature type="domain" description="Histidine kinase" evidence="11">
    <location>
        <begin position="90"/>
        <end position="294"/>
    </location>
</feature>
<dbReference type="Gene3D" id="1.20.120.160">
    <property type="entry name" value="HPT domain"/>
    <property type="match status" value="1"/>
</dbReference>
<evidence type="ECO:0000259" key="12">
    <source>
        <dbReference type="PROSITE" id="PS50110"/>
    </source>
</evidence>
<keyword evidence="7 10" id="KW-1133">Transmembrane helix</keyword>
<keyword evidence="13" id="KW-0418">Kinase</keyword>
<name>A0A1W1C6W2_9ZZZZ</name>
<dbReference type="GO" id="GO:0000160">
    <property type="term" value="P:phosphorelay signal transduction system"/>
    <property type="evidence" value="ECO:0007669"/>
    <property type="project" value="UniProtKB-KW"/>
</dbReference>
<dbReference type="GO" id="GO:0005886">
    <property type="term" value="C:plasma membrane"/>
    <property type="evidence" value="ECO:0007669"/>
    <property type="project" value="UniProtKB-SubCell"/>
</dbReference>
<dbReference type="InterPro" id="IPR036890">
    <property type="entry name" value="HATPase_C_sf"/>
</dbReference>
<dbReference type="SUPFAM" id="SSF55874">
    <property type="entry name" value="ATPase domain of HSP90 chaperone/DNA topoisomerase II/histidine kinase"/>
    <property type="match status" value="1"/>
</dbReference>
<evidence type="ECO:0000256" key="8">
    <source>
        <dbReference type="ARBA" id="ARBA00023012"/>
    </source>
</evidence>
<evidence type="ECO:0000256" key="7">
    <source>
        <dbReference type="ARBA" id="ARBA00022989"/>
    </source>
</evidence>
<dbReference type="InterPro" id="IPR003594">
    <property type="entry name" value="HATPase_dom"/>
</dbReference>
<evidence type="ECO:0000256" key="10">
    <source>
        <dbReference type="SAM" id="Phobius"/>
    </source>
</evidence>
<feature type="domain" description="Response regulatory" evidence="12">
    <location>
        <begin position="477"/>
        <end position="595"/>
    </location>
</feature>
<proteinExistence type="predicted"/>
<dbReference type="SUPFAM" id="SSF47226">
    <property type="entry name" value="Histidine-containing phosphotransfer domain, HPT domain"/>
    <property type="match status" value="1"/>
</dbReference>
<dbReference type="PANTHER" id="PTHR45339">
    <property type="entry name" value="HYBRID SIGNAL TRANSDUCTION HISTIDINE KINASE J"/>
    <property type="match status" value="1"/>
</dbReference>